<dbReference type="Gene3D" id="3.90.25.10">
    <property type="entry name" value="UDP-galactose 4-epimerase, domain 1"/>
    <property type="match status" value="1"/>
</dbReference>
<accession>A0A644T0L1</accession>
<proteinExistence type="inferred from homology"/>
<evidence type="ECO:0000259" key="2">
    <source>
        <dbReference type="Pfam" id="PF01370"/>
    </source>
</evidence>
<comment type="caution">
    <text evidence="3">The sequence shown here is derived from an EMBL/GenBank/DDBJ whole genome shotgun (WGS) entry which is preliminary data.</text>
</comment>
<dbReference type="Gene3D" id="3.40.50.720">
    <property type="entry name" value="NAD(P)-binding Rossmann-like Domain"/>
    <property type="match status" value="1"/>
</dbReference>
<dbReference type="Pfam" id="PF01370">
    <property type="entry name" value="Epimerase"/>
    <property type="match status" value="1"/>
</dbReference>
<organism evidence="3">
    <name type="scientific">bioreactor metagenome</name>
    <dbReference type="NCBI Taxonomy" id="1076179"/>
    <lineage>
        <taxon>unclassified sequences</taxon>
        <taxon>metagenomes</taxon>
        <taxon>ecological metagenomes</taxon>
    </lineage>
</organism>
<dbReference type="EMBL" id="VSSQ01000012">
    <property type="protein sequence ID" value="MPL60453.1"/>
    <property type="molecule type" value="Genomic_DNA"/>
</dbReference>
<name>A0A644T0L1_9ZZZZ</name>
<dbReference type="GO" id="GO:0003978">
    <property type="term" value="F:UDP-glucose 4-epimerase activity"/>
    <property type="evidence" value="ECO:0007669"/>
    <property type="project" value="UniProtKB-EC"/>
</dbReference>
<dbReference type="InterPro" id="IPR036291">
    <property type="entry name" value="NAD(P)-bd_dom_sf"/>
</dbReference>
<protein>
    <submittedName>
        <fullName evidence="3">UDP-glucose 4-epimerase</fullName>
        <ecNumber evidence="3">5.1.3.2</ecNumber>
    </submittedName>
</protein>
<dbReference type="AlphaFoldDB" id="A0A644T0L1"/>
<dbReference type="PANTHER" id="PTHR43000">
    <property type="entry name" value="DTDP-D-GLUCOSE 4,6-DEHYDRATASE-RELATED"/>
    <property type="match status" value="1"/>
</dbReference>
<feature type="domain" description="NAD-dependent epimerase/dehydratase" evidence="2">
    <location>
        <begin position="3"/>
        <end position="234"/>
    </location>
</feature>
<gene>
    <name evidence="3" type="ORF">SDC9_06014</name>
</gene>
<comment type="similarity">
    <text evidence="1">Belongs to the NAD(P)-dependent epimerase/dehydratase family.</text>
</comment>
<dbReference type="EC" id="5.1.3.2" evidence="3"/>
<evidence type="ECO:0000313" key="3">
    <source>
        <dbReference type="EMBL" id="MPL60453.1"/>
    </source>
</evidence>
<reference evidence="3" key="1">
    <citation type="submission" date="2019-08" db="EMBL/GenBank/DDBJ databases">
        <authorList>
            <person name="Kucharzyk K."/>
            <person name="Murdoch R.W."/>
            <person name="Higgins S."/>
            <person name="Loffler F."/>
        </authorList>
    </citation>
    <scope>NUCLEOTIDE SEQUENCE</scope>
</reference>
<keyword evidence="3" id="KW-0413">Isomerase</keyword>
<dbReference type="SUPFAM" id="SSF51735">
    <property type="entry name" value="NAD(P)-binding Rossmann-fold domains"/>
    <property type="match status" value="1"/>
</dbReference>
<sequence length="305" mass="34083">MKVLVTGGAGFIGSHIVEQLLEEKHQVVIIDDLSTGLLTNIQPQAEFIKMDICSQELNDVLETEKFDYVIHLAAQTMVPKSMDRPDFDCHVNILGTVNLLEACRKNQVKRIIFASSAAVYGDDNQPPIKENAITNPASFYGLSKLTVEKYLELYYKLFGLEYIVLRYANVYGERQGDTGEGGVISIFTRKLQKDEVVQVHGDGGQTRDFIYVGDIAKANLQSLLTTNANRVYNISTKTETSINTLLELLSKVSGRTTEKLYTSPREGDIYRSSLDNNAACQLLNWQPKTRLVDGLARTYNSLITD</sequence>
<dbReference type="InterPro" id="IPR001509">
    <property type="entry name" value="Epimerase_deHydtase"/>
</dbReference>
<evidence type="ECO:0000256" key="1">
    <source>
        <dbReference type="ARBA" id="ARBA00007637"/>
    </source>
</evidence>